<protein>
    <recommendedName>
        <fullName evidence="4">YMR160W-like protein</fullName>
    </recommendedName>
</protein>
<name>A0AA35ISF5_SACMI</name>
<evidence type="ECO:0000313" key="2">
    <source>
        <dbReference type="EMBL" id="CAI4035631.1"/>
    </source>
</evidence>
<evidence type="ECO:0008006" key="4">
    <source>
        <dbReference type="Google" id="ProtNLM"/>
    </source>
</evidence>
<feature type="region of interest" description="Disordered" evidence="1">
    <location>
        <begin position="620"/>
        <end position="640"/>
    </location>
</feature>
<feature type="compositionally biased region" description="Polar residues" evidence="1">
    <location>
        <begin position="61"/>
        <end position="70"/>
    </location>
</feature>
<evidence type="ECO:0000313" key="3">
    <source>
        <dbReference type="Proteomes" id="UP001161438"/>
    </source>
</evidence>
<sequence>MDIEQQKKEQQKQHHIQQQQREQHQARGEQQEVQPQQPQQQNRWKSWWNSSTGDHIDTGRATEQFSGSERSTLATGFQDGVNENNNNNGIWSRIASFATSRYRKIPIIVDDNTRYSQLNTAQIDFLENEAKEVISKKSKSWCWYEAIPNVSTSSNILDSTDTPGIISVFGTGSAKCPLPLNKYPGDRGNPGYDVFINDSLILPSNNPVNFLHVQPLRTKIFNTIKNYYNFPNEQHLYLRQNRTALLKNKRVIIISVVGDLPEKYEQRSLESQRSAYYLSKKLSQNLMHEKPEKVLTLSFQCPLHNQDLIPTYKECVELLNHWAHLFKGVDSIFFVGVYHSVPLTLLLAKYIVQNNEVLEFDENTTVGVLNFQSCLQGYRFWDHSTDFSSNSYNNLSSNSNINENDSNDYDSNNDFTTKSQQIKEKLLFQGIDKRQQDMLSKIKKYRRIDSNESKLVQDALDWLLFNWDSFRLTFFGKLYDNFMTISEKLAIDYNHPKILRNLWCNGKYMGIDLKNANNLNLDTDDDQGNSSIDDIHVRTPNFESRLKIPTDRLFEITLWDILMITENLGYKQFIPIINLLSPFFISRSFNDYTLPPNIRKQYQNGTKIWLQEMDDKWKTNGHQFNHDQREGENAGSSSESLLPENITTVKDFLQFVHYQNEKSSDFVKIYSDIYDDDEVYKCFLYNTSFTKNPLSPKHLRLNIDLDTPTSILNTVNQYDLVWKIHDSFSKLIRLKNLPQRGLPYSLRLSISLNCFLDSITTTSDPVFQRDNVEALRRLTEIWRTYQDWSPPTRGLKHLRDILSVLAMYDNPKNLINDVRRT</sequence>
<feature type="compositionally biased region" description="Basic and acidic residues" evidence="1">
    <location>
        <begin position="21"/>
        <end position="30"/>
    </location>
</feature>
<gene>
    <name evidence="2" type="primary">SMKI13G2820</name>
    <name evidence="2" type="ORF">SMKI_13G2820</name>
</gene>
<accession>A0AA35ISF5</accession>
<proteinExistence type="predicted"/>
<keyword evidence="3" id="KW-1185">Reference proteome</keyword>
<dbReference type="RefSeq" id="XP_056078751.1">
    <property type="nucleotide sequence ID" value="XM_056224877.1"/>
</dbReference>
<feature type="compositionally biased region" description="Basic and acidic residues" evidence="1">
    <location>
        <begin position="620"/>
        <end position="632"/>
    </location>
</feature>
<feature type="compositionally biased region" description="Basic and acidic residues" evidence="1">
    <location>
        <begin position="1"/>
        <end position="12"/>
    </location>
</feature>
<dbReference type="EMBL" id="OX365769">
    <property type="protein sequence ID" value="CAI4035631.1"/>
    <property type="molecule type" value="Genomic_DNA"/>
</dbReference>
<feature type="compositionally biased region" description="Low complexity" evidence="1">
    <location>
        <begin position="31"/>
        <end position="41"/>
    </location>
</feature>
<reference evidence="2" key="1">
    <citation type="submission" date="2022-10" db="EMBL/GenBank/DDBJ databases">
        <authorList>
            <person name="Byrne P K."/>
        </authorList>
    </citation>
    <scope>NUCLEOTIDE SEQUENCE</scope>
    <source>
        <strain evidence="2">IFO1815</strain>
    </source>
</reference>
<feature type="compositionally biased region" description="Polar residues" evidence="1">
    <location>
        <begin position="42"/>
        <end position="53"/>
    </location>
</feature>
<evidence type="ECO:0000256" key="1">
    <source>
        <dbReference type="SAM" id="MobiDB-lite"/>
    </source>
</evidence>
<organism evidence="2 3">
    <name type="scientific">Saccharomyces mikatae IFO 1815</name>
    <dbReference type="NCBI Taxonomy" id="226126"/>
    <lineage>
        <taxon>Eukaryota</taxon>
        <taxon>Fungi</taxon>
        <taxon>Dikarya</taxon>
        <taxon>Ascomycota</taxon>
        <taxon>Saccharomycotina</taxon>
        <taxon>Saccharomycetes</taxon>
        <taxon>Saccharomycetales</taxon>
        <taxon>Saccharomycetaceae</taxon>
        <taxon>Saccharomyces</taxon>
    </lineage>
</organism>
<dbReference type="Proteomes" id="UP001161438">
    <property type="component" value="Chromosome 13"/>
</dbReference>
<dbReference type="AlphaFoldDB" id="A0AA35ISF5"/>
<dbReference type="GeneID" id="80920505"/>
<feature type="region of interest" description="Disordered" evidence="1">
    <location>
        <begin position="1"/>
        <end position="70"/>
    </location>
</feature>